<dbReference type="SUPFAM" id="SSF53850">
    <property type="entry name" value="Periplasmic binding protein-like II"/>
    <property type="match status" value="1"/>
</dbReference>
<keyword evidence="9" id="KW-1185">Reference proteome</keyword>
<sequence>MDSRVLRLFLTLAEERHFGRAAARSHIAQPALSQTIIGLETELGVRLFDRSTRRVEITEAGRRFTEHAQRIVSSVDHAVSDMRAFADGFTGRVSVGFVGTATYDVLPLLSHRVREHLPDIDLQLRGELLTPHLLDGLGTGAYDLVLIRPGLTDHPAPAVELEVLRTEKLVAVLPASSPHANASVVDLADLAGETFLTHPSQSRSTMHHRVLAACARAGFVPRTAEVSETATQVVSVAAGLGVALAPEAVRHLGLDGVVYRPLAAEETVQLSLARQKGDSTAAVDAVAELVRSVVRAHHAPGHTPGGDGSRGIAPVLRQHPG</sequence>
<dbReference type="PANTHER" id="PTHR30346">
    <property type="entry name" value="TRANSCRIPTIONAL DUAL REGULATOR HCAR-RELATED"/>
    <property type="match status" value="1"/>
</dbReference>
<accession>A0ABS2KV91</accession>
<comment type="similarity">
    <text evidence="1">Belongs to the LysR transcriptional regulatory family.</text>
</comment>
<keyword evidence="3 8" id="KW-0238">DNA-binding</keyword>
<keyword evidence="4" id="KW-0010">Activator</keyword>
<dbReference type="PRINTS" id="PR00039">
    <property type="entry name" value="HTHLYSR"/>
</dbReference>
<keyword evidence="5" id="KW-0804">Transcription</keyword>
<protein>
    <submittedName>
        <fullName evidence="8">DNA-binding transcriptional LysR family regulator</fullName>
    </submittedName>
</protein>
<evidence type="ECO:0000313" key="9">
    <source>
        <dbReference type="Proteomes" id="UP000703038"/>
    </source>
</evidence>
<dbReference type="PROSITE" id="PS50931">
    <property type="entry name" value="HTH_LYSR"/>
    <property type="match status" value="1"/>
</dbReference>
<reference evidence="8 9" key="1">
    <citation type="submission" date="2021-01" db="EMBL/GenBank/DDBJ databases">
        <title>Genomics of switchgrass bacterial isolates.</title>
        <authorList>
            <person name="Shade A."/>
        </authorList>
    </citation>
    <scope>NUCLEOTIDE SEQUENCE [LARGE SCALE GENOMIC DNA]</scope>
    <source>
        <strain evidence="8 9">PvP111</strain>
    </source>
</reference>
<evidence type="ECO:0000259" key="7">
    <source>
        <dbReference type="PROSITE" id="PS50931"/>
    </source>
</evidence>
<dbReference type="EMBL" id="JAFBBK010000001">
    <property type="protein sequence ID" value="MBM7415535.1"/>
    <property type="molecule type" value="Genomic_DNA"/>
</dbReference>
<dbReference type="PANTHER" id="PTHR30346:SF30">
    <property type="entry name" value="SMALL NEUTRAL PROTEASE REGULATORY PROTEIN"/>
    <property type="match status" value="1"/>
</dbReference>
<evidence type="ECO:0000256" key="5">
    <source>
        <dbReference type="ARBA" id="ARBA00023163"/>
    </source>
</evidence>
<proteinExistence type="inferred from homology"/>
<dbReference type="Pfam" id="PF00126">
    <property type="entry name" value="HTH_1"/>
    <property type="match status" value="1"/>
</dbReference>
<feature type="region of interest" description="Disordered" evidence="6">
    <location>
        <begin position="298"/>
        <end position="321"/>
    </location>
</feature>
<evidence type="ECO:0000256" key="1">
    <source>
        <dbReference type="ARBA" id="ARBA00009437"/>
    </source>
</evidence>
<dbReference type="InterPro" id="IPR000847">
    <property type="entry name" value="LysR_HTH_N"/>
</dbReference>
<feature type="domain" description="HTH lysR-type" evidence="7">
    <location>
        <begin position="1"/>
        <end position="58"/>
    </location>
</feature>
<dbReference type="Pfam" id="PF03466">
    <property type="entry name" value="LysR_substrate"/>
    <property type="match status" value="1"/>
</dbReference>
<dbReference type="CDD" id="cd08414">
    <property type="entry name" value="PBP2_LTTR_aromatics_like"/>
    <property type="match status" value="1"/>
</dbReference>
<gene>
    <name evidence="8" type="ORF">JOE42_002268</name>
</gene>
<dbReference type="Proteomes" id="UP000703038">
    <property type="component" value="Unassembled WGS sequence"/>
</dbReference>
<keyword evidence="2" id="KW-0805">Transcription regulation</keyword>
<dbReference type="SUPFAM" id="SSF46785">
    <property type="entry name" value="Winged helix' DNA-binding domain"/>
    <property type="match status" value="1"/>
</dbReference>
<dbReference type="InterPro" id="IPR036390">
    <property type="entry name" value="WH_DNA-bd_sf"/>
</dbReference>
<name>A0ABS2KV91_9NOCA</name>
<evidence type="ECO:0000256" key="4">
    <source>
        <dbReference type="ARBA" id="ARBA00023159"/>
    </source>
</evidence>
<comment type="caution">
    <text evidence="8">The sequence shown here is derived from an EMBL/GenBank/DDBJ whole genome shotgun (WGS) entry which is preliminary data.</text>
</comment>
<evidence type="ECO:0000256" key="6">
    <source>
        <dbReference type="SAM" id="MobiDB-lite"/>
    </source>
</evidence>
<dbReference type="InterPro" id="IPR005119">
    <property type="entry name" value="LysR_subst-bd"/>
</dbReference>
<dbReference type="Gene3D" id="1.10.10.10">
    <property type="entry name" value="Winged helix-like DNA-binding domain superfamily/Winged helix DNA-binding domain"/>
    <property type="match status" value="1"/>
</dbReference>
<organism evidence="8 9">
    <name type="scientific">Rhodococcoides corynebacterioides</name>
    <dbReference type="NCBI Taxonomy" id="53972"/>
    <lineage>
        <taxon>Bacteria</taxon>
        <taxon>Bacillati</taxon>
        <taxon>Actinomycetota</taxon>
        <taxon>Actinomycetes</taxon>
        <taxon>Mycobacteriales</taxon>
        <taxon>Nocardiaceae</taxon>
        <taxon>Rhodococcoides</taxon>
    </lineage>
</organism>
<evidence type="ECO:0000256" key="3">
    <source>
        <dbReference type="ARBA" id="ARBA00023125"/>
    </source>
</evidence>
<evidence type="ECO:0000256" key="2">
    <source>
        <dbReference type="ARBA" id="ARBA00023015"/>
    </source>
</evidence>
<dbReference type="GO" id="GO:0003677">
    <property type="term" value="F:DNA binding"/>
    <property type="evidence" value="ECO:0007669"/>
    <property type="project" value="UniProtKB-KW"/>
</dbReference>
<evidence type="ECO:0000313" key="8">
    <source>
        <dbReference type="EMBL" id="MBM7415535.1"/>
    </source>
</evidence>
<dbReference type="Gene3D" id="3.40.190.10">
    <property type="entry name" value="Periplasmic binding protein-like II"/>
    <property type="match status" value="2"/>
</dbReference>
<dbReference type="InterPro" id="IPR036388">
    <property type="entry name" value="WH-like_DNA-bd_sf"/>
</dbReference>
<dbReference type="RefSeq" id="WP_204868570.1">
    <property type="nucleotide sequence ID" value="NZ_JAFBBK010000001.1"/>
</dbReference>